<dbReference type="PIRSF" id="PIRSF005384">
    <property type="entry name" value="RpiB_LacA_B"/>
    <property type="match status" value="1"/>
</dbReference>
<dbReference type="InterPro" id="IPR004785">
    <property type="entry name" value="RpiB"/>
</dbReference>
<evidence type="ECO:0000313" key="2">
    <source>
        <dbReference type="EMBL" id="OMJ75984.1"/>
    </source>
</evidence>
<name>A0A1R2BGY1_9CILI</name>
<keyword evidence="1" id="KW-0413">Isomerase</keyword>
<dbReference type="AlphaFoldDB" id="A0A1R2BGY1"/>
<evidence type="ECO:0000313" key="3">
    <source>
        <dbReference type="Proteomes" id="UP000187209"/>
    </source>
</evidence>
<dbReference type="NCBIfam" id="TIGR00689">
    <property type="entry name" value="rpiB_lacA_lacB"/>
    <property type="match status" value="1"/>
</dbReference>
<dbReference type="Proteomes" id="UP000187209">
    <property type="component" value="Unassembled WGS sequence"/>
</dbReference>
<evidence type="ECO:0000256" key="1">
    <source>
        <dbReference type="ARBA" id="ARBA00023235"/>
    </source>
</evidence>
<protein>
    <recommendedName>
        <fullName evidence="4">Ribose 5-phosphate isomerase B</fullName>
    </recommendedName>
</protein>
<reference evidence="2 3" key="1">
    <citation type="submission" date="2016-11" db="EMBL/GenBank/DDBJ databases">
        <title>The macronuclear genome of Stentor coeruleus: a giant cell with tiny introns.</title>
        <authorList>
            <person name="Slabodnick M."/>
            <person name="Ruby J.G."/>
            <person name="Reiff S.B."/>
            <person name="Swart E.C."/>
            <person name="Gosai S."/>
            <person name="Prabakaran S."/>
            <person name="Witkowska E."/>
            <person name="Larue G.E."/>
            <person name="Fisher S."/>
            <person name="Freeman R.M."/>
            <person name="Gunawardena J."/>
            <person name="Chu W."/>
            <person name="Stover N.A."/>
            <person name="Gregory B.D."/>
            <person name="Nowacki M."/>
            <person name="Derisi J."/>
            <person name="Roy S.W."/>
            <person name="Marshall W.F."/>
            <person name="Sood P."/>
        </authorList>
    </citation>
    <scope>NUCLEOTIDE SEQUENCE [LARGE SCALE GENOMIC DNA]</scope>
    <source>
        <strain evidence="2">WM001</strain>
    </source>
</reference>
<accession>A0A1R2BGY1</accession>
<comment type="caution">
    <text evidence="2">The sequence shown here is derived from an EMBL/GenBank/DDBJ whole genome shotgun (WGS) entry which is preliminary data.</text>
</comment>
<dbReference type="GO" id="GO:0016853">
    <property type="term" value="F:isomerase activity"/>
    <property type="evidence" value="ECO:0007669"/>
    <property type="project" value="UniProtKB-KW"/>
</dbReference>
<dbReference type="PANTHER" id="PTHR30345">
    <property type="entry name" value="RIBOSE-5-PHOSPHATE ISOMERASE B"/>
    <property type="match status" value="1"/>
</dbReference>
<gene>
    <name evidence="2" type="ORF">SteCoe_24746</name>
</gene>
<dbReference type="InterPro" id="IPR003500">
    <property type="entry name" value="RpiB_LacA_LacB"/>
</dbReference>
<dbReference type="PANTHER" id="PTHR30345:SF0">
    <property type="entry name" value="DNA DAMAGE-REPAIR_TOLERATION PROTEIN DRT102"/>
    <property type="match status" value="1"/>
</dbReference>
<organism evidence="2 3">
    <name type="scientific">Stentor coeruleus</name>
    <dbReference type="NCBI Taxonomy" id="5963"/>
    <lineage>
        <taxon>Eukaryota</taxon>
        <taxon>Sar</taxon>
        <taxon>Alveolata</taxon>
        <taxon>Ciliophora</taxon>
        <taxon>Postciliodesmatophora</taxon>
        <taxon>Heterotrichea</taxon>
        <taxon>Heterotrichida</taxon>
        <taxon>Stentoridae</taxon>
        <taxon>Stentor</taxon>
    </lineage>
</organism>
<dbReference type="NCBIfam" id="TIGR01120">
    <property type="entry name" value="rpiB"/>
    <property type="match status" value="1"/>
</dbReference>
<dbReference type="SUPFAM" id="SSF89623">
    <property type="entry name" value="Ribose/Galactose isomerase RpiB/AlsB"/>
    <property type="match status" value="1"/>
</dbReference>
<dbReference type="Pfam" id="PF02502">
    <property type="entry name" value="LacAB_rpiB"/>
    <property type="match status" value="1"/>
</dbReference>
<dbReference type="OrthoDB" id="2106730at2759"/>
<evidence type="ECO:0008006" key="4">
    <source>
        <dbReference type="Google" id="ProtNLM"/>
    </source>
</evidence>
<dbReference type="EMBL" id="MPUH01000658">
    <property type="protein sequence ID" value="OMJ75984.1"/>
    <property type="molecule type" value="Genomic_DNA"/>
</dbReference>
<keyword evidence="3" id="KW-1185">Reference proteome</keyword>
<sequence length="151" mass="16442">MSLKIAVACDHAGFRLKQTLLDFLRNKNIEFMDFGVNSADSVDYPNYARMVCEAINSGEYNRGLLVCGSGIGMSIAANKFPGIRCALVHDNYGAKMSREHNNANVIAFGERVTGSGVAVEAFDIWLHTNFLGDGTSHARRVAILDSLIAKN</sequence>
<dbReference type="Gene3D" id="3.40.1400.10">
    <property type="entry name" value="Sugar-phosphate isomerase, RpiB/LacA/LacB"/>
    <property type="match status" value="1"/>
</dbReference>
<dbReference type="NCBIfam" id="NF004051">
    <property type="entry name" value="PRK05571.1"/>
    <property type="match status" value="1"/>
</dbReference>
<dbReference type="GO" id="GO:0005975">
    <property type="term" value="P:carbohydrate metabolic process"/>
    <property type="evidence" value="ECO:0007669"/>
    <property type="project" value="InterPro"/>
</dbReference>
<dbReference type="InterPro" id="IPR036569">
    <property type="entry name" value="RpiB_LacA_LacB_sf"/>
</dbReference>
<proteinExistence type="predicted"/>